<dbReference type="Proteomes" id="UP000076603">
    <property type="component" value="Unassembled WGS sequence"/>
</dbReference>
<accession>A0A168E288</accession>
<gene>
    <name evidence="1" type="ORF">CLMAG_06270</name>
</gene>
<dbReference type="AlphaFoldDB" id="A0A168E288"/>
<sequence>MAISNNSARVQFTLNKSKDKEKIIAKFLEEFINPNNAIKEILYNYIVSNSDTKLLKVTHSEVTQSDTKLLEVSKSELLDDNIVTQGEVKLPEVSDLEQNELEELSKFI</sequence>
<proteinExistence type="predicted"/>
<comment type="caution">
    <text evidence="1">The sequence shown here is derived from an EMBL/GenBank/DDBJ whole genome shotgun (WGS) entry which is preliminary data.</text>
</comment>
<dbReference type="OrthoDB" id="1937890at2"/>
<protein>
    <submittedName>
        <fullName evidence="1">Uncharacterized protein</fullName>
    </submittedName>
</protein>
<evidence type="ECO:0000313" key="2">
    <source>
        <dbReference type="Proteomes" id="UP000076603"/>
    </source>
</evidence>
<name>A0A168E288_9CLOT</name>
<reference evidence="1 2" key="1">
    <citation type="submission" date="2016-04" db="EMBL/GenBank/DDBJ databases">
        <title>Genome sequence of Clostridium magnum DSM 2767.</title>
        <authorList>
            <person name="Poehlein A."/>
            <person name="Uhlig R."/>
            <person name="Fischer R."/>
            <person name="Bahl H."/>
            <person name="Daniel R."/>
        </authorList>
    </citation>
    <scope>NUCLEOTIDE SEQUENCE [LARGE SCALE GENOMIC DNA]</scope>
    <source>
        <strain evidence="1 2">DSM 2767</strain>
    </source>
</reference>
<evidence type="ECO:0000313" key="1">
    <source>
        <dbReference type="EMBL" id="KZL93581.1"/>
    </source>
</evidence>
<dbReference type="RefSeq" id="WP_066617793.1">
    <property type="nucleotide sequence ID" value="NZ_FQXL01000031.1"/>
</dbReference>
<dbReference type="PATRIC" id="fig|1121326.3.peg.583"/>
<dbReference type="EMBL" id="LWAE01000001">
    <property type="protein sequence ID" value="KZL93581.1"/>
    <property type="molecule type" value="Genomic_DNA"/>
</dbReference>
<organism evidence="1 2">
    <name type="scientific">Clostridium magnum DSM 2767</name>
    <dbReference type="NCBI Taxonomy" id="1121326"/>
    <lineage>
        <taxon>Bacteria</taxon>
        <taxon>Bacillati</taxon>
        <taxon>Bacillota</taxon>
        <taxon>Clostridia</taxon>
        <taxon>Eubacteriales</taxon>
        <taxon>Clostridiaceae</taxon>
        <taxon>Clostridium</taxon>
    </lineage>
</organism>
<dbReference type="STRING" id="1121326.CLMAG_06270"/>
<keyword evidence="2" id="KW-1185">Reference proteome</keyword>